<reference evidence="3" key="1">
    <citation type="journal article" date="2019" name="Int. J. Syst. Evol. Microbiol.">
        <title>The Global Catalogue of Microorganisms (GCM) 10K type strain sequencing project: providing services to taxonomists for standard genome sequencing and annotation.</title>
        <authorList>
            <consortium name="The Broad Institute Genomics Platform"/>
            <consortium name="The Broad Institute Genome Sequencing Center for Infectious Disease"/>
            <person name="Wu L."/>
            <person name="Ma J."/>
        </authorList>
    </citation>
    <scope>NUCLEOTIDE SEQUENCE [LARGE SCALE GENOMIC DNA]</scope>
    <source>
        <strain evidence="3">KCTC 42248</strain>
    </source>
</reference>
<feature type="signal peptide" evidence="1">
    <location>
        <begin position="1"/>
        <end position="23"/>
    </location>
</feature>
<dbReference type="PROSITE" id="PS51257">
    <property type="entry name" value="PROKAR_LIPOPROTEIN"/>
    <property type="match status" value="1"/>
</dbReference>
<evidence type="ECO:0000313" key="3">
    <source>
        <dbReference type="Proteomes" id="UP001597393"/>
    </source>
</evidence>
<evidence type="ECO:0000313" key="2">
    <source>
        <dbReference type="EMBL" id="MFD2599318.1"/>
    </source>
</evidence>
<keyword evidence="1" id="KW-0732">Signal</keyword>
<sequence length="408" mass="47334">MQSFSRFFFLLFCAISILSCWNACQTKKKTDEQSIPNELDFDPAYSLFVSKNSVNHFLFVDSTWNKVAAIPPPNASFNREFIIHKKHYYEVNADNDYFIKYRIGKSKLEAVDSIKLVNDNIEQFHWKNGSDTLLLCNVKHGYREICHFYEIDTKNFKLIREAIVPIPSAVREFNILSIGLMRYQADKIWLAYTYSKMIRGTDYTTIDTMFYATLDYQNLKNLGTETDGRSTYPGGINTIQTYSGTAENGDFYFTSSPGIAAGNAIELPSSIFRKKQNETTVDSSYMINISEQIKNHAYGFWYLGKDKAIVRSEQSDKFTDFANHHAVYQFDYFLTDLTSGKMERLDLPLDKGTRKENVIQVNQDLYIAIDDDEDRHTVWKYNLPTKSVSKHLTPKFPIDYILRLDRLK</sequence>
<proteinExistence type="predicted"/>
<dbReference type="Proteomes" id="UP001597393">
    <property type="component" value="Unassembled WGS sequence"/>
</dbReference>
<dbReference type="EMBL" id="JBHUMA010000006">
    <property type="protein sequence ID" value="MFD2599318.1"/>
    <property type="molecule type" value="Genomic_DNA"/>
</dbReference>
<feature type="chain" id="PRO_5046323096" evidence="1">
    <location>
        <begin position="24"/>
        <end position="408"/>
    </location>
</feature>
<accession>A0ABW5NMW1</accession>
<comment type="caution">
    <text evidence="2">The sequence shown here is derived from an EMBL/GenBank/DDBJ whole genome shotgun (WGS) entry which is preliminary data.</text>
</comment>
<protein>
    <submittedName>
        <fullName evidence="2">Uncharacterized protein</fullName>
    </submittedName>
</protein>
<gene>
    <name evidence="2" type="ORF">ACFSQ3_10165</name>
</gene>
<keyword evidence="3" id="KW-1185">Reference proteome</keyword>
<name>A0ABW5NMW1_9SPHI</name>
<organism evidence="2 3">
    <name type="scientific">Sphingobacterium corticis</name>
    <dbReference type="NCBI Taxonomy" id="1812823"/>
    <lineage>
        <taxon>Bacteria</taxon>
        <taxon>Pseudomonadati</taxon>
        <taxon>Bacteroidota</taxon>
        <taxon>Sphingobacteriia</taxon>
        <taxon>Sphingobacteriales</taxon>
        <taxon>Sphingobacteriaceae</taxon>
        <taxon>Sphingobacterium</taxon>
    </lineage>
</organism>
<evidence type="ECO:0000256" key="1">
    <source>
        <dbReference type="SAM" id="SignalP"/>
    </source>
</evidence>
<dbReference type="RefSeq" id="WP_380869444.1">
    <property type="nucleotide sequence ID" value="NZ_JBHUMA010000006.1"/>
</dbReference>